<evidence type="ECO:0000313" key="3">
    <source>
        <dbReference type="Proteomes" id="UP001295740"/>
    </source>
</evidence>
<gene>
    <name evidence="2" type="ORF">KHLLAP_LOCUS7916</name>
</gene>
<evidence type="ECO:0000256" key="1">
    <source>
        <dbReference type="SAM" id="MobiDB-lite"/>
    </source>
</evidence>
<name>A0AAI8VGQ5_9PEZI</name>
<dbReference type="Proteomes" id="UP001295740">
    <property type="component" value="Unassembled WGS sequence"/>
</dbReference>
<evidence type="ECO:0000313" key="2">
    <source>
        <dbReference type="EMBL" id="CAJ2507448.1"/>
    </source>
</evidence>
<feature type="compositionally biased region" description="Basic and acidic residues" evidence="1">
    <location>
        <begin position="113"/>
        <end position="139"/>
    </location>
</feature>
<feature type="compositionally biased region" description="Polar residues" evidence="1">
    <location>
        <begin position="37"/>
        <end position="68"/>
    </location>
</feature>
<protein>
    <submittedName>
        <fullName evidence="2">Uu.00g086340.m01.CDS01</fullName>
    </submittedName>
</protein>
<comment type="caution">
    <text evidence="2">The sequence shown here is derived from an EMBL/GenBank/DDBJ whole genome shotgun (WGS) entry which is preliminary data.</text>
</comment>
<dbReference type="EMBL" id="CAUWAG010000010">
    <property type="protein sequence ID" value="CAJ2507448.1"/>
    <property type="molecule type" value="Genomic_DNA"/>
</dbReference>
<organism evidence="2 3">
    <name type="scientific">Anthostomella pinea</name>
    <dbReference type="NCBI Taxonomy" id="933095"/>
    <lineage>
        <taxon>Eukaryota</taxon>
        <taxon>Fungi</taxon>
        <taxon>Dikarya</taxon>
        <taxon>Ascomycota</taxon>
        <taxon>Pezizomycotina</taxon>
        <taxon>Sordariomycetes</taxon>
        <taxon>Xylariomycetidae</taxon>
        <taxon>Xylariales</taxon>
        <taxon>Xylariaceae</taxon>
        <taxon>Anthostomella</taxon>
    </lineage>
</organism>
<accession>A0AAI8VGQ5</accession>
<sequence>MVFFKSRYTRAAAVPRATAVLRSSTTIAFPHRPFASKTAQATQGQASPGTASNVGSNPGSASAEQQQVRKGRASGAASSPDSASVATPVSKPSEATGGQHSEEDTDAQAAFKQDPDKSGGEKRRAVEEQGQKPLDPADK</sequence>
<dbReference type="AlphaFoldDB" id="A0AAI8VGQ5"/>
<reference evidence="2" key="1">
    <citation type="submission" date="2023-10" db="EMBL/GenBank/DDBJ databases">
        <authorList>
            <person name="Hackl T."/>
        </authorList>
    </citation>
    <scope>NUCLEOTIDE SEQUENCE</scope>
</reference>
<feature type="compositionally biased region" description="Low complexity" evidence="1">
    <location>
        <begin position="73"/>
        <end position="86"/>
    </location>
</feature>
<proteinExistence type="predicted"/>
<keyword evidence="3" id="KW-1185">Reference proteome</keyword>
<feature type="region of interest" description="Disordered" evidence="1">
    <location>
        <begin position="30"/>
        <end position="139"/>
    </location>
</feature>